<comment type="caution">
    <text evidence="7">The sequence shown here is derived from an EMBL/GenBank/DDBJ whole genome shotgun (WGS) entry which is preliminary data.</text>
</comment>
<proteinExistence type="inferred from homology"/>
<name>A0A139MX29_STRCR</name>
<reference evidence="7 8" key="1">
    <citation type="submission" date="2016-01" db="EMBL/GenBank/DDBJ databases">
        <title>Highly variable Streptococcus oralis are common among viridans streptococci isolated from primates.</title>
        <authorList>
            <person name="Denapaite D."/>
            <person name="Rieger M."/>
            <person name="Koendgen S."/>
            <person name="Brueckner R."/>
            <person name="Ochigava I."/>
            <person name="Kappeler P."/>
            <person name="Maetz-Rensing K."/>
            <person name="Leendertz F."/>
            <person name="Hakenbeck R."/>
        </authorList>
    </citation>
    <scope>NUCLEOTIDE SEQUENCE [LARGE SCALE GENOMIC DNA]</scope>
    <source>
        <strain evidence="7 8">DD08</strain>
    </source>
</reference>
<dbReference type="InterPro" id="IPR042175">
    <property type="entry name" value="Cell/Rod_MreC_2"/>
</dbReference>
<dbReference type="Gene3D" id="2.40.10.350">
    <property type="entry name" value="Rod shape-determining protein MreC, domain 2"/>
    <property type="match status" value="1"/>
</dbReference>
<dbReference type="Proteomes" id="UP000070377">
    <property type="component" value="Unassembled WGS sequence"/>
</dbReference>
<evidence type="ECO:0000256" key="4">
    <source>
        <dbReference type="ARBA" id="ARBA00032089"/>
    </source>
</evidence>
<dbReference type="EMBL" id="LQRD01000078">
    <property type="protein sequence ID" value="KXT68328.1"/>
    <property type="molecule type" value="Genomic_DNA"/>
</dbReference>
<dbReference type="STRING" id="45634.SCRDD08_02104"/>
<evidence type="ECO:0000313" key="7">
    <source>
        <dbReference type="EMBL" id="KXT68328.1"/>
    </source>
</evidence>
<dbReference type="GO" id="GO:0008360">
    <property type="term" value="P:regulation of cell shape"/>
    <property type="evidence" value="ECO:0007669"/>
    <property type="project" value="UniProtKB-KW"/>
</dbReference>
<dbReference type="InterPro" id="IPR055342">
    <property type="entry name" value="MreC_beta-barrel_core"/>
</dbReference>
<dbReference type="PIRSF" id="PIRSF038471">
    <property type="entry name" value="MreC"/>
    <property type="match status" value="1"/>
</dbReference>
<dbReference type="Pfam" id="PF04085">
    <property type="entry name" value="MreC"/>
    <property type="match status" value="1"/>
</dbReference>
<comment type="similarity">
    <text evidence="1 5">Belongs to the MreC family.</text>
</comment>
<feature type="domain" description="Rod shape-determining protein MreC beta-barrel core" evidence="6">
    <location>
        <begin position="118"/>
        <end position="269"/>
    </location>
</feature>
<evidence type="ECO:0000256" key="2">
    <source>
        <dbReference type="ARBA" id="ARBA00013855"/>
    </source>
</evidence>
<dbReference type="RefSeq" id="WP_061423587.1">
    <property type="nucleotide sequence ID" value="NZ_KQ969065.1"/>
</dbReference>
<dbReference type="GO" id="GO:0005886">
    <property type="term" value="C:plasma membrane"/>
    <property type="evidence" value="ECO:0007669"/>
    <property type="project" value="TreeGrafter"/>
</dbReference>
<organism evidence="7 8">
    <name type="scientific">Streptococcus cristatus</name>
    <dbReference type="NCBI Taxonomy" id="45634"/>
    <lineage>
        <taxon>Bacteria</taxon>
        <taxon>Bacillati</taxon>
        <taxon>Bacillota</taxon>
        <taxon>Bacilli</taxon>
        <taxon>Lactobacillales</taxon>
        <taxon>Streptococcaceae</taxon>
        <taxon>Streptococcus</taxon>
    </lineage>
</organism>
<evidence type="ECO:0000256" key="1">
    <source>
        <dbReference type="ARBA" id="ARBA00009369"/>
    </source>
</evidence>
<keyword evidence="3 5" id="KW-0133">Cell shape</keyword>
<evidence type="ECO:0000256" key="5">
    <source>
        <dbReference type="PIRNR" id="PIRNR038471"/>
    </source>
</evidence>
<dbReference type="NCBIfam" id="TIGR00219">
    <property type="entry name" value="mreC"/>
    <property type="match status" value="1"/>
</dbReference>
<evidence type="ECO:0000259" key="6">
    <source>
        <dbReference type="Pfam" id="PF04085"/>
    </source>
</evidence>
<gene>
    <name evidence="7" type="ORF">SCRDD08_02104</name>
</gene>
<dbReference type="PANTHER" id="PTHR34138:SF1">
    <property type="entry name" value="CELL SHAPE-DETERMINING PROTEIN MREC"/>
    <property type="match status" value="1"/>
</dbReference>
<comment type="function">
    <text evidence="5">Involved in formation and maintenance of cell shape.</text>
</comment>
<evidence type="ECO:0000313" key="8">
    <source>
        <dbReference type="Proteomes" id="UP000070377"/>
    </source>
</evidence>
<dbReference type="PANTHER" id="PTHR34138">
    <property type="entry name" value="CELL SHAPE-DETERMINING PROTEIN MREC"/>
    <property type="match status" value="1"/>
</dbReference>
<dbReference type="PATRIC" id="fig|45634.12.peg.2190"/>
<accession>A0A139MX29</accession>
<dbReference type="AlphaFoldDB" id="A0A139MX29"/>
<dbReference type="Gene3D" id="2.40.10.340">
    <property type="entry name" value="Rod shape-determining protein MreC, domain 1"/>
    <property type="match status" value="1"/>
</dbReference>
<evidence type="ECO:0000256" key="3">
    <source>
        <dbReference type="ARBA" id="ARBA00022960"/>
    </source>
</evidence>
<sequence length="271" mass="29240">MNKLKMSKFLISILLLGIVMISLMLSPFSPWIVSVTGDFLSSVDRVVAIPFNYLAKEKKKVVQLIETYQENETLKGTIYNLEEKANISDALKLENEQLRSLLELRNNDQSAVKIAAEVISRSPSTWKNELTLDKGQSSDVTTSMLAISNGGLIGAVTSVSDSSSVVSLLTNEKNDSSIAIKIKTKTGFAYGIIVGFDTEKSAFIVSQLNTVDGIEEGATVTTSGLGSYNAENVLVGQVLSMSAGKDQLNKEVLVKPAADLSDIQAVLLVRD</sequence>
<dbReference type="InterPro" id="IPR042177">
    <property type="entry name" value="Cell/Rod_1"/>
</dbReference>
<protein>
    <recommendedName>
        <fullName evidence="2 5">Cell shape-determining protein MreC</fullName>
    </recommendedName>
    <alternativeName>
        <fullName evidence="4 5">Cell shape protein MreC</fullName>
    </alternativeName>
</protein>
<dbReference type="InterPro" id="IPR007221">
    <property type="entry name" value="MreC"/>
</dbReference>